<sequence length="142" mass="16202">MIKKISRIFQSILILIGLQSCGDINTTKNFENGQKNLVVFSDYGSKTDTIIENVNEEQIKTIMNKINWNNYHMVYIERNIGEMIGVLGLLKDDGITPPGLTSTWDENGKMLVMKNDPKTAEELTNILIAYLNDDKNLKNKYE</sequence>
<accession>A0AAU6P4W5</accession>
<evidence type="ECO:0000313" key="3">
    <source>
        <dbReference type="Proteomes" id="UP001368318"/>
    </source>
</evidence>
<keyword evidence="3" id="KW-1185">Reference proteome</keyword>
<protein>
    <submittedName>
        <fullName evidence="2">Uncharacterized protein</fullName>
    </submittedName>
</protein>
<dbReference type="Proteomes" id="UP001368318">
    <property type="component" value="Chromosome"/>
</dbReference>
<proteinExistence type="predicted"/>
<dbReference type="EMBL" id="CP136925">
    <property type="protein sequence ID" value="WXA12396.1"/>
    <property type="molecule type" value="Genomic_DNA"/>
</dbReference>
<dbReference type="RefSeq" id="WP_338731396.1">
    <property type="nucleotide sequence ID" value="NZ_CP136924.1"/>
</dbReference>
<dbReference type="EMBL" id="CP136924">
    <property type="protein sequence ID" value="WXA02442.1"/>
    <property type="molecule type" value="Genomic_DNA"/>
</dbReference>
<name>A0AAU6P4W5_9FLAO</name>
<evidence type="ECO:0000313" key="1">
    <source>
        <dbReference type="EMBL" id="WXA02442.1"/>
    </source>
</evidence>
<dbReference type="KEGG" id="mcaa:R3L15_09700"/>
<gene>
    <name evidence="2" type="ORF">R3L15_09700</name>
    <name evidence="1" type="ORF">R3L16_11885</name>
</gene>
<reference evidence="2 3" key="1">
    <citation type="submission" date="2023-10" db="EMBL/GenBank/DDBJ databases">
        <title>Culture-based analysis of two novel bacteria associated with mangrove crab gills.</title>
        <authorList>
            <person name="Yang X."/>
            <person name="Garuglieri E."/>
            <person name="Van Goethem M.W."/>
            <person name="Fusi M."/>
            <person name="Marasco R."/>
            <person name="Daffonchio D.G."/>
        </authorList>
    </citation>
    <scope>NUCLEOTIDE SEQUENCE</scope>
    <source>
        <strain evidence="2">UG2-1</strain>
        <strain evidence="1">UG2-2</strain>
        <strain evidence="3">UG2_2</strain>
    </source>
</reference>
<organism evidence="2">
    <name type="scientific">Mangrovimonas cancribranchiae</name>
    <dbReference type="NCBI Taxonomy" id="3080055"/>
    <lineage>
        <taxon>Bacteria</taxon>
        <taxon>Pseudomonadati</taxon>
        <taxon>Bacteroidota</taxon>
        <taxon>Flavobacteriia</taxon>
        <taxon>Flavobacteriales</taxon>
        <taxon>Flavobacteriaceae</taxon>
        <taxon>Mangrovimonas</taxon>
    </lineage>
</organism>
<dbReference type="PROSITE" id="PS51257">
    <property type="entry name" value="PROKAR_LIPOPROTEIN"/>
    <property type="match status" value="1"/>
</dbReference>
<dbReference type="AlphaFoldDB" id="A0AAU6P4W5"/>
<evidence type="ECO:0000313" key="2">
    <source>
        <dbReference type="EMBL" id="WXA12396.1"/>
    </source>
</evidence>